<feature type="compositionally biased region" description="Basic and acidic residues" evidence="1">
    <location>
        <begin position="89"/>
        <end position="101"/>
    </location>
</feature>
<evidence type="ECO:0000313" key="3">
    <source>
        <dbReference type="Proteomes" id="UP000308768"/>
    </source>
</evidence>
<dbReference type="Proteomes" id="UP000308768">
    <property type="component" value="Unassembled WGS sequence"/>
</dbReference>
<feature type="compositionally biased region" description="Pro residues" evidence="1">
    <location>
        <begin position="73"/>
        <end position="84"/>
    </location>
</feature>
<gene>
    <name evidence="2" type="ORF">B0A49_13536</name>
</gene>
<dbReference type="EMBL" id="NAJN01003546">
    <property type="protein sequence ID" value="TKA38172.1"/>
    <property type="molecule type" value="Genomic_DNA"/>
</dbReference>
<organism evidence="2 3">
    <name type="scientific">Cryomyces minteri</name>
    <dbReference type="NCBI Taxonomy" id="331657"/>
    <lineage>
        <taxon>Eukaryota</taxon>
        <taxon>Fungi</taxon>
        <taxon>Dikarya</taxon>
        <taxon>Ascomycota</taxon>
        <taxon>Pezizomycotina</taxon>
        <taxon>Dothideomycetes</taxon>
        <taxon>Dothideomycetes incertae sedis</taxon>
        <taxon>Cryomyces</taxon>
    </lineage>
</organism>
<sequence length="250" mass="27874">PDLSGLQSHESRCQLVLSYFPSVHSQLAWFGAIFGVFAEMVADLADLFSDFSSWRRKAKRSRLGVRLCGDLTPRPPTPPFPTDSPPDGTETRGIDDLDTRAKQPTRPSRSRSLLRPDVLRLLLLLLLLLLLSHDAHPSRPLRPSRFAPSPRKRLPPRSSPQKRVCLDTAPQPQSPAPEARRKHRREDDHARRDALQAAVLAAPRHVVRCRLARRSGPFASAHPHSAVEGGLGVIGRLGGKLRARWLEEVK</sequence>
<feature type="region of interest" description="Disordered" evidence="1">
    <location>
        <begin position="67"/>
        <end position="111"/>
    </location>
</feature>
<proteinExistence type="predicted"/>
<reference evidence="2 3" key="1">
    <citation type="submission" date="2017-03" db="EMBL/GenBank/DDBJ databases">
        <title>Genomes of endolithic fungi from Antarctica.</title>
        <authorList>
            <person name="Coleine C."/>
            <person name="Masonjones S."/>
            <person name="Stajich J.E."/>
        </authorList>
    </citation>
    <scope>NUCLEOTIDE SEQUENCE [LARGE SCALE GENOMIC DNA]</scope>
    <source>
        <strain evidence="2 3">CCFEE 5187</strain>
    </source>
</reference>
<protein>
    <submittedName>
        <fullName evidence="2">Uncharacterized protein</fullName>
    </submittedName>
</protein>
<dbReference type="AlphaFoldDB" id="A0A4U0URY5"/>
<keyword evidence="3" id="KW-1185">Reference proteome</keyword>
<name>A0A4U0URY5_9PEZI</name>
<accession>A0A4U0URY5</accession>
<feature type="region of interest" description="Disordered" evidence="1">
    <location>
        <begin position="138"/>
        <end position="191"/>
    </location>
</feature>
<feature type="non-terminal residue" evidence="2">
    <location>
        <position position="250"/>
    </location>
</feature>
<comment type="caution">
    <text evidence="2">The sequence shown here is derived from an EMBL/GenBank/DDBJ whole genome shotgun (WGS) entry which is preliminary data.</text>
</comment>
<evidence type="ECO:0000313" key="2">
    <source>
        <dbReference type="EMBL" id="TKA38172.1"/>
    </source>
</evidence>
<feature type="non-terminal residue" evidence="2">
    <location>
        <position position="1"/>
    </location>
</feature>
<evidence type="ECO:0000256" key="1">
    <source>
        <dbReference type="SAM" id="MobiDB-lite"/>
    </source>
</evidence>